<protein>
    <submittedName>
        <fullName evidence="2">Uncharacterized protein</fullName>
    </submittedName>
</protein>
<feature type="compositionally biased region" description="Low complexity" evidence="1">
    <location>
        <begin position="33"/>
        <end position="51"/>
    </location>
</feature>
<accession>A0A4D4ME08</accession>
<evidence type="ECO:0000313" key="2">
    <source>
        <dbReference type="EMBL" id="GDY69809.1"/>
    </source>
</evidence>
<name>A0A4D4ME08_STRAX</name>
<reference evidence="2 3" key="1">
    <citation type="submission" date="2019-04" db="EMBL/GenBank/DDBJ databases">
        <title>Draft genome sequences of Streptomyces avermitilis NBRC 14893.</title>
        <authorList>
            <person name="Komaki H."/>
            <person name="Tamura T."/>
            <person name="Hosoyama A."/>
        </authorList>
    </citation>
    <scope>NUCLEOTIDE SEQUENCE [LARGE SCALE GENOMIC DNA]</scope>
    <source>
        <strain evidence="2 3">NBRC 14893</strain>
    </source>
</reference>
<dbReference type="AlphaFoldDB" id="A0A4D4ME08"/>
<dbReference type="EMBL" id="BJHX01000003">
    <property type="protein sequence ID" value="GDY69809.1"/>
    <property type="molecule type" value="Genomic_DNA"/>
</dbReference>
<comment type="caution">
    <text evidence="2">The sequence shown here is derived from an EMBL/GenBank/DDBJ whole genome shotgun (WGS) entry which is preliminary data.</text>
</comment>
<sequence length="64" mass="6319">MDQAYREVGRGQGLAQHGGSPGVGLRQQKRAASDGAGAVDDGVRGQRVQVGGESGDGGGGEVDP</sequence>
<gene>
    <name evidence="2" type="ORF">SAV14893_092020</name>
</gene>
<proteinExistence type="predicted"/>
<feature type="region of interest" description="Disordered" evidence="1">
    <location>
        <begin position="1"/>
        <end position="64"/>
    </location>
</feature>
<organism evidence="2 3">
    <name type="scientific">Streptomyces avermitilis</name>
    <dbReference type="NCBI Taxonomy" id="33903"/>
    <lineage>
        <taxon>Bacteria</taxon>
        <taxon>Bacillati</taxon>
        <taxon>Actinomycetota</taxon>
        <taxon>Actinomycetes</taxon>
        <taxon>Kitasatosporales</taxon>
        <taxon>Streptomycetaceae</taxon>
        <taxon>Streptomyces</taxon>
    </lineage>
</organism>
<dbReference type="Proteomes" id="UP000302139">
    <property type="component" value="Unassembled WGS sequence"/>
</dbReference>
<evidence type="ECO:0000313" key="3">
    <source>
        <dbReference type="Proteomes" id="UP000302139"/>
    </source>
</evidence>
<feature type="compositionally biased region" description="Gly residues" evidence="1">
    <location>
        <begin position="52"/>
        <end position="64"/>
    </location>
</feature>
<evidence type="ECO:0000256" key="1">
    <source>
        <dbReference type="SAM" id="MobiDB-lite"/>
    </source>
</evidence>